<proteinExistence type="predicted"/>
<gene>
    <name evidence="3" type="ORF">SAMN05661077_0672</name>
</gene>
<keyword evidence="2" id="KW-1133">Transmembrane helix</keyword>
<keyword evidence="2" id="KW-0812">Transmembrane</keyword>
<protein>
    <recommendedName>
        <fullName evidence="5">Type IV pilus assembly protein PilN</fullName>
    </recommendedName>
</protein>
<keyword evidence="1" id="KW-0175">Coiled coil</keyword>
<evidence type="ECO:0000256" key="1">
    <source>
        <dbReference type="SAM" id="Coils"/>
    </source>
</evidence>
<keyword evidence="2" id="KW-0472">Membrane</keyword>
<feature type="transmembrane region" description="Helical" evidence="2">
    <location>
        <begin position="23"/>
        <end position="45"/>
    </location>
</feature>
<evidence type="ECO:0000256" key="2">
    <source>
        <dbReference type="SAM" id="Phobius"/>
    </source>
</evidence>
<accession>A0A0P9C5V1</accession>
<dbReference type="EMBL" id="FMUN01000001">
    <property type="protein sequence ID" value="SCX85073.1"/>
    <property type="molecule type" value="Genomic_DNA"/>
</dbReference>
<sequence>MRQINLNKAELWPRPVPFAARRMAQAGLVLAALVGVVLGGAVYLVEMQGEAREEAQAERAEAEARLAPLREAMRERRAELDRLQEGNRSLEGELRSFRRARSALEGRLRATGHKAALVRDLGMASSGLQDLWLTRFRLNGVEEVAMELEGQARTPESIPRYLQAVADRIGFPGGDFRELSAHSLENGGGAGGLLEFTAHTRFPFNGGEGGGGDP</sequence>
<evidence type="ECO:0000313" key="3">
    <source>
        <dbReference type="EMBL" id="SCX85073.1"/>
    </source>
</evidence>
<organism evidence="3 4">
    <name type="scientific">Thiohalorhabdus denitrificans</name>
    <dbReference type="NCBI Taxonomy" id="381306"/>
    <lineage>
        <taxon>Bacteria</taxon>
        <taxon>Pseudomonadati</taxon>
        <taxon>Pseudomonadota</taxon>
        <taxon>Gammaproteobacteria</taxon>
        <taxon>Thiohalorhabdales</taxon>
        <taxon>Thiohalorhabdaceae</taxon>
        <taxon>Thiohalorhabdus</taxon>
    </lineage>
</organism>
<dbReference type="STRING" id="381306.AN478_08665"/>
<feature type="coiled-coil region" evidence="1">
    <location>
        <begin position="45"/>
        <end position="107"/>
    </location>
</feature>
<reference evidence="4" key="1">
    <citation type="submission" date="2016-10" db="EMBL/GenBank/DDBJ databases">
        <authorList>
            <person name="Varghese N."/>
        </authorList>
    </citation>
    <scope>NUCLEOTIDE SEQUENCE [LARGE SCALE GENOMIC DNA]</scope>
    <source>
        <strain evidence="4">HL 19</strain>
    </source>
</reference>
<dbReference type="Proteomes" id="UP000183104">
    <property type="component" value="Unassembled WGS sequence"/>
</dbReference>
<name>A0A0P9C5V1_9GAMM</name>
<dbReference type="RefSeq" id="WP_054966210.1">
    <property type="nucleotide sequence ID" value="NZ_FMUN01000001.1"/>
</dbReference>
<evidence type="ECO:0000313" key="4">
    <source>
        <dbReference type="Proteomes" id="UP000183104"/>
    </source>
</evidence>
<evidence type="ECO:0008006" key="5">
    <source>
        <dbReference type="Google" id="ProtNLM"/>
    </source>
</evidence>
<dbReference type="AlphaFoldDB" id="A0A0P9C5V1"/>
<keyword evidence="4" id="KW-1185">Reference proteome</keyword>